<feature type="compositionally biased region" description="Pro residues" evidence="1">
    <location>
        <begin position="182"/>
        <end position="194"/>
    </location>
</feature>
<proteinExistence type="predicted"/>
<dbReference type="AlphaFoldDB" id="A0AAN8ZT93"/>
<dbReference type="Proteomes" id="UP001381693">
    <property type="component" value="Unassembled WGS sequence"/>
</dbReference>
<dbReference type="Gene3D" id="2.120.10.30">
    <property type="entry name" value="TolB, C-terminal domain"/>
    <property type="match status" value="1"/>
</dbReference>
<accession>A0AAN8ZT93</accession>
<feature type="region of interest" description="Disordered" evidence="1">
    <location>
        <begin position="171"/>
        <end position="194"/>
    </location>
</feature>
<evidence type="ECO:0000313" key="4">
    <source>
        <dbReference type="Proteomes" id="UP001381693"/>
    </source>
</evidence>
<comment type="caution">
    <text evidence="3">The sequence shown here is derived from an EMBL/GenBank/DDBJ whole genome shotgun (WGS) entry which is preliminary data.</text>
</comment>
<feature type="transmembrane region" description="Helical" evidence="2">
    <location>
        <begin position="81"/>
        <end position="106"/>
    </location>
</feature>
<evidence type="ECO:0000256" key="1">
    <source>
        <dbReference type="SAM" id="MobiDB-lite"/>
    </source>
</evidence>
<sequence>MEIKAISSTVQEGWNDCADRNGGCTHLCLYHPSGRRCACPDIRDPTCSERAVFKTGNRTNTANSKSNYGDFDDPVEDPNEFITVLAVLGVVAALGFLSVFVVIMWWKYKEQSKMAEGPQGGSLTYTNPTYSASNSDVNTDRKSFTWKRLHHETNHHQVRMFDEKGEVAALISEGSSVEHESPPPTPPTRPDTVA</sequence>
<name>A0AAN8ZT93_HALRR</name>
<dbReference type="EMBL" id="JAXCGZ010022860">
    <property type="protein sequence ID" value="KAK7021979.1"/>
    <property type="molecule type" value="Genomic_DNA"/>
</dbReference>
<keyword evidence="2" id="KW-1133">Transmembrane helix</keyword>
<gene>
    <name evidence="3" type="ORF">SK128_006313</name>
</gene>
<feature type="region of interest" description="Disordered" evidence="1">
    <location>
        <begin position="115"/>
        <end position="138"/>
    </location>
</feature>
<organism evidence="3 4">
    <name type="scientific">Halocaridina rubra</name>
    <name type="common">Hawaiian red shrimp</name>
    <dbReference type="NCBI Taxonomy" id="373956"/>
    <lineage>
        <taxon>Eukaryota</taxon>
        <taxon>Metazoa</taxon>
        <taxon>Ecdysozoa</taxon>
        <taxon>Arthropoda</taxon>
        <taxon>Crustacea</taxon>
        <taxon>Multicrustacea</taxon>
        <taxon>Malacostraca</taxon>
        <taxon>Eumalacostraca</taxon>
        <taxon>Eucarida</taxon>
        <taxon>Decapoda</taxon>
        <taxon>Pleocyemata</taxon>
        <taxon>Caridea</taxon>
        <taxon>Atyoidea</taxon>
        <taxon>Atyidae</taxon>
        <taxon>Halocaridina</taxon>
    </lineage>
</organism>
<protein>
    <submittedName>
        <fullName evidence="3">Uncharacterized protein</fullName>
    </submittedName>
</protein>
<feature type="compositionally biased region" description="Polar residues" evidence="1">
    <location>
        <begin position="121"/>
        <end position="137"/>
    </location>
</feature>
<reference evidence="3 4" key="1">
    <citation type="submission" date="2023-11" db="EMBL/GenBank/DDBJ databases">
        <title>Halocaridina rubra genome assembly.</title>
        <authorList>
            <person name="Smith C."/>
        </authorList>
    </citation>
    <scope>NUCLEOTIDE SEQUENCE [LARGE SCALE GENOMIC DNA]</scope>
    <source>
        <strain evidence="3">EP-1</strain>
        <tissue evidence="3">Whole</tissue>
    </source>
</reference>
<dbReference type="InterPro" id="IPR011042">
    <property type="entry name" value="6-blade_b-propeller_TolB-like"/>
</dbReference>
<evidence type="ECO:0000256" key="2">
    <source>
        <dbReference type="SAM" id="Phobius"/>
    </source>
</evidence>
<evidence type="ECO:0000313" key="3">
    <source>
        <dbReference type="EMBL" id="KAK7021979.1"/>
    </source>
</evidence>
<keyword evidence="4" id="KW-1185">Reference proteome</keyword>
<keyword evidence="2" id="KW-0812">Transmembrane</keyword>
<keyword evidence="2" id="KW-0472">Membrane</keyword>